<protein>
    <submittedName>
        <fullName evidence="13">Chromatin associated protein</fullName>
    </submittedName>
</protein>
<evidence type="ECO:0000313" key="13">
    <source>
        <dbReference type="EMBL" id="EDR08098.1"/>
    </source>
</evidence>
<feature type="compositionally biased region" description="Polar residues" evidence="11">
    <location>
        <begin position="13"/>
        <end position="27"/>
    </location>
</feature>
<evidence type="ECO:0000256" key="9">
    <source>
        <dbReference type="PROSITE-ProRule" id="PRU00221"/>
    </source>
</evidence>
<dbReference type="InterPro" id="IPR019775">
    <property type="entry name" value="WD40_repeat_CS"/>
</dbReference>
<comment type="subcellular location">
    <subcellularLocation>
        <location evidence="1">Nucleus</location>
    </subcellularLocation>
</comment>
<dbReference type="InterPro" id="IPR020472">
    <property type="entry name" value="WD40_PAC1"/>
</dbReference>
<feature type="repeat" description="WD" evidence="9">
    <location>
        <begin position="412"/>
        <end position="453"/>
    </location>
</feature>
<feature type="region of interest" description="Disordered" evidence="11">
    <location>
        <begin position="109"/>
        <end position="128"/>
    </location>
</feature>
<feature type="coiled-coil region" evidence="10">
    <location>
        <begin position="37"/>
        <end position="71"/>
    </location>
</feature>
<dbReference type="PANTHER" id="PTHR44019:SF8">
    <property type="entry name" value="POC1 CENTRIOLAR PROTEIN HOMOLOG"/>
    <property type="match status" value="1"/>
</dbReference>
<dbReference type="CDD" id="cd00200">
    <property type="entry name" value="WD40"/>
    <property type="match status" value="1"/>
</dbReference>
<keyword evidence="7" id="KW-0539">Nucleus</keyword>
<dbReference type="STRING" id="486041.B0DAV9"/>
<dbReference type="Gene3D" id="1.20.5.340">
    <property type="match status" value="1"/>
</dbReference>
<feature type="region of interest" description="Disordered" evidence="11">
    <location>
        <begin position="135"/>
        <end position="234"/>
    </location>
</feature>
<dbReference type="InterPro" id="IPR013890">
    <property type="entry name" value="Tscrpt_rep_Tup1_N"/>
</dbReference>
<evidence type="ECO:0000256" key="6">
    <source>
        <dbReference type="ARBA" id="ARBA00023163"/>
    </source>
</evidence>
<dbReference type="PROSITE" id="PS50082">
    <property type="entry name" value="WD_REPEATS_2"/>
    <property type="match status" value="6"/>
</dbReference>
<keyword evidence="14" id="KW-1185">Reference proteome</keyword>
<keyword evidence="10" id="KW-0175">Coiled coil</keyword>
<dbReference type="PRINTS" id="PR00320">
    <property type="entry name" value="GPROTEINBRPT"/>
</dbReference>
<evidence type="ECO:0000256" key="11">
    <source>
        <dbReference type="SAM" id="MobiDB-lite"/>
    </source>
</evidence>
<organism evidence="14">
    <name type="scientific">Laccaria bicolor (strain S238N-H82 / ATCC MYA-4686)</name>
    <name type="common">Bicoloured deceiver</name>
    <name type="synonym">Laccaria laccata var. bicolor</name>
    <dbReference type="NCBI Taxonomy" id="486041"/>
    <lineage>
        <taxon>Eukaryota</taxon>
        <taxon>Fungi</taxon>
        <taxon>Dikarya</taxon>
        <taxon>Basidiomycota</taxon>
        <taxon>Agaricomycotina</taxon>
        <taxon>Agaricomycetes</taxon>
        <taxon>Agaricomycetidae</taxon>
        <taxon>Agaricales</taxon>
        <taxon>Agaricineae</taxon>
        <taxon>Hydnangiaceae</taxon>
        <taxon>Laccaria</taxon>
    </lineage>
</organism>
<dbReference type="KEGG" id="lbc:LACBIDRAFT_387493"/>
<reference evidence="13 14" key="1">
    <citation type="journal article" date="2008" name="Nature">
        <title>The genome of Laccaria bicolor provides insights into mycorrhizal symbiosis.</title>
        <authorList>
            <person name="Martin F."/>
            <person name="Aerts A."/>
            <person name="Ahren D."/>
            <person name="Brun A."/>
            <person name="Danchin E.G.J."/>
            <person name="Duchaussoy F."/>
            <person name="Gibon J."/>
            <person name="Kohler A."/>
            <person name="Lindquist E."/>
            <person name="Pereda V."/>
            <person name="Salamov A."/>
            <person name="Shapiro H.J."/>
            <person name="Wuyts J."/>
            <person name="Blaudez D."/>
            <person name="Buee M."/>
            <person name="Brokstein P."/>
            <person name="Canbaeck B."/>
            <person name="Cohen D."/>
            <person name="Courty P.E."/>
            <person name="Coutinho P.M."/>
            <person name="Delaruelle C."/>
            <person name="Detter J.C."/>
            <person name="Deveau A."/>
            <person name="DiFazio S."/>
            <person name="Duplessis S."/>
            <person name="Fraissinet-Tachet L."/>
            <person name="Lucic E."/>
            <person name="Frey-Klett P."/>
            <person name="Fourrey C."/>
            <person name="Feussner I."/>
            <person name="Gay G."/>
            <person name="Grimwood J."/>
            <person name="Hoegger P.J."/>
            <person name="Jain P."/>
            <person name="Kilaru S."/>
            <person name="Labbe J."/>
            <person name="Lin Y.C."/>
            <person name="Legue V."/>
            <person name="Le Tacon F."/>
            <person name="Marmeisse R."/>
            <person name="Melayah D."/>
            <person name="Montanini B."/>
            <person name="Muratet M."/>
            <person name="Nehls U."/>
            <person name="Niculita-Hirzel H."/>
            <person name="Oudot-Le Secq M.P."/>
            <person name="Peter M."/>
            <person name="Quesneville H."/>
            <person name="Rajashekar B."/>
            <person name="Reich M."/>
            <person name="Rouhier N."/>
            <person name="Schmutz J."/>
            <person name="Yin T."/>
            <person name="Chalot M."/>
            <person name="Henrissat B."/>
            <person name="Kuees U."/>
            <person name="Lucas S."/>
            <person name="Van de Peer Y."/>
            <person name="Podila G.K."/>
            <person name="Polle A."/>
            <person name="Pukkila P.J."/>
            <person name="Richardson P.M."/>
            <person name="Rouze P."/>
            <person name="Sanders I.R."/>
            <person name="Stajich J.E."/>
            <person name="Tunlid A."/>
            <person name="Tuskan G."/>
            <person name="Grigoriev I.V."/>
        </authorList>
    </citation>
    <scope>NUCLEOTIDE SEQUENCE [LARGE SCALE GENOMIC DNA]</scope>
    <source>
        <strain evidence="14">S238N-H82 / ATCC MYA-4686</strain>
    </source>
</reference>
<feature type="region of interest" description="Disordered" evidence="11">
    <location>
        <begin position="1"/>
        <end position="27"/>
    </location>
</feature>
<evidence type="ECO:0000256" key="7">
    <source>
        <dbReference type="ARBA" id="ARBA00023242"/>
    </source>
</evidence>
<evidence type="ECO:0000256" key="2">
    <source>
        <dbReference type="ARBA" id="ARBA00022491"/>
    </source>
</evidence>
<comment type="similarity">
    <text evidence="8">Belongs to the WD repeat TUP1 family.</text>
</comment>
<dbReference type="Proteomes" id="UP000001194">
    <property type="component" value="Unassembled WGS sequence"/>
</dbReference>
<gene>
    <name evidence="13" type="primary">TUP16201</name>
    <name evidence="13" type="ORF">LACBIDRAFT_387493</name>
</gene>
<evidence type="ECO:0000256" key="5">
    <source>
        <dbReference type="ARBA" id="ARBA00023015"/>
    </source>
</evidence>
<dbReference type="PROSITE" id="PS00678">
    <property type="entry name" value="WD_REPEATS_1"/>
    <property type="match status" value="4"/>
</dbReference>
<feature type="repeat" description="WD" evidence="9">
    <location>
        <begin position="364"/>
        <end position="397"/>
    </location>
</feature>
<evidence type="ECO:0000259" key="12">
    <source>
        <dbReference type="Pfam" id="PF08581"/>
    </source>
</evidence>
<accession>B0DAV9</accession>
<feature type="compositionally biased region" description="Basic and acidic residues" evidence="11">
    <location>
        <begin position="140"/>
        <end position="187"/>
    </location>
</feature>
<dbReference type="GeneID" id="6076768"/>
<evidence type="ECO:0000313" key="14">
    <source>
        <dbReference type="Proteomes" id="UP000001194"/>
    </source>
</evidence>
<keyword evidence="4" id="KW-0677">Repeat</keyword>
<dbReference type="PROSITE" id="PS50294">
    <property type="entry name" value="WD_REPEATS_REGION"/>
    <property type="match status" value="6"/>
</dbReference>
<feature type="repeat" description="WD" evidence="9">
    <location>
        <begin position="529"/>
        <end position="570"/>
    </location>
</feature>
<proteinExistence type="inferred from homology"/>
<keyword evidence="2" id="KW-0678">Repressor</keyword>
<dbReference type="InterPro" id="IPR001680">
    <property type="entry name" value="WD40_rpt"/>
</dbReference>
<dbReference type="AlphaFoldDB" id="B0DAV9"/>
<dbReference type="EMBL" id="DS547102">
    <property type="protein sequence ID" value="EDR08098.1"/>
    <property type="molecule type" value="Genomic_DNA"/>
</dbReference>
<evidence type="ECO:0000256" key="4">
    <source>
        <dbReference type="ARBA" id="ARBA00022737"/>
    </source>
</evidence>
<dbReference type="Gene3D" id="2.130.10.10">
    <property type="entry name" value="YVTN repeat-like/Quinoprotein amine dehydrogenase"/>
    <property type="match status" value="1"/>
</dbReference>
<dbReference type="InterPro" id="IPR050505">
    <property type="entry name" value="WDR55/POC1"/>
</dbReference>
<evidence type="ECO:0000256" key="1">
    <source>
        <dbReference type="ARBA" id="ARBA00004123"/>
    </source>
</evidence>
<evidence type="ECO:0000256" key="8">
    <source>
        <dbReference type="ARBA" id="ARBA00060760"/>
    </source>
</evidence>
<dbReference type="SUPFAM" id="SSF50978">
    <property type="entry name" value="WD40 repeat-like"/>
    <property type="match status" value="1"/>
</dbReference>
<name>B0DAV9_LACBS</name>
<dbReference type="RefSeq" id="XP_001881168.1">
    <property type="nucleotide sequence ID" value="XM_001881133.1"/>
</dbReference>
<dbReference type="Pfam" id="PF08581">
    <property type="entry name" value="Tup_N"/>
    <property type="match status" value="1"/>
</dbReference>
<dbReference type="GO" id="GO:0005634">
    <property type="term" value="C:nucleus"/>
    <property type="evidence" value="ECO:0007669"/>
    <property type="project" value="UniProtKB-SubCell"/>
</dbReference>
<keyword evidence="6" id="KW-0804">Transcription</keyword>
<feature type="domain" description="Transcriptional repressor Tup1 N-terminal" evidence="12">
    <location>
        <begin position="32"/>
        <end position="106"/>
    </location>
</feature>
<feature type="repeat" description="WD" evidence="9">
    <location>
        <begin position="454"/>
        <end position="488"/>
    </location>
</feature>
<dbReference type="InParanoid" id="B0DAV9"/>
<dbReference type="FunCoup" id="B0DAV9">
    <property type="interactions" value="121"/>
</dbReference>
<dbReference type="PANTHER" id="PTHR44019">
    <property type="entry name" value="WD REPEAT-CONTAINING PROTEIN 55"/>
    <property type="match status" value="1"/>
</dbReference>
<feature type="compositionally biased region" description="Polar residues" evidence="11">
    <location>
        <begin position="213"/>
        <end position="231"/>
    </location>
</feature>
<keyword evidence="3 9" id="KW-0853">WD repeat</keyword>
<keyword evidence="5" id="KW-0805">Transcription regulation</keyword>
<dbReference type="InterPro" id="IPR036322">
    <property type="entry name" value="WD40_repeat_dom_sf"/>
</dbReference>
<evidence type="ECO:0000256" key="3">
    <source>
        <dbReference type="ARBA" id="ARBA00022574"/>
    </source>
</evidence>
<dbReference type="Pfam" id="PF00400">
    <property type="entry name" value="WD40"/>
    <property type="match status" value="7"/>
</dbReference>
<evidence type="ECO:0000256" key="10">
    <source>
        <dbReference type="SAM" id="Coils"/>
    </source>
</evidence>
<dbReference type="InterPro" id="IPR015943">
    <property type="entry name" value="WD40/YVTN_repeat-like_dom_sf"/>
</dbReference>
<dbReference type="SMART" id="SM00320">
    <property type="entry name" value="WD40"/>
    <property type="match status" value="7"/>
</dbReference>
<feature type="repeat" description="WD" evidence="9">
    <location>
        <begin position="571"/>
        <end position="607"/>
    </location>
</feature>
<dbReference type="HOGENOM" id="CLU_000288_57_23_1"/>
<dbReference type="FunFam" id="2.130.10.10:FF:000503">
    <property type="entry name" value="Glucose repression regulatory protein TUP1"/>
    <property type="match status" value="1"/>
</dbReference>
<sequence length="607" mass="66990">MTSSAVYNHRPLQPSSGRLNPTQATGSTVSTRLVDTLDIIKQEFEAMTSEIESIQSQKDDLESKVASQLSELNVIRRSLYELESQHGKTRQLYEEELSRLRLELAATQPPPARPLGIQGLPSVSGSQSSDVLIASASASARHEAKSSVDGDDRRRPREFNRNNSRERERGVERSLDGRDPKRPKIKNEQTGQHTPFLPSASAPKLPPSHTLYARSSSSHGYDSPDQRSSLPPLNVAPEEFTLQSVPPEYRKEGPDWFAVFNPKLKKALDINLVHTFNHTSVVCCVQFSADGRYLATGCNRTAQIFDTKTGEKVCVLVDANVAEQGDLYIRSVRFSPDGKLLATGAEDRRIRIWDIAKKRIRHIFDGHQQEIYSLDFSRDGRLIVSGSGDKTTRIWDMYDNSCKILTITDADSLNNDAGVTSVTISPDASLVAAGSLDSIVRIWDVASGTLLERLRGHRDSVYSVAFTPDGKGLVSGSLDKSLKYWDVSVLASEWARSKAENATRKSTPTLSGRSSSIDRPAISPCTMDFVGHKDYVLSVSVPSDNRWVVSGSKDRCVHFWDARNASLQFLLQGHKNSVISLDLNLMGGLLATGSGDNLARIWSYNTV</sequence>
<dbReference type="OrthoDB" id="17410at2759"/>
<feature type="repeat" description="WD" evidence="9">
    <location>
        <begin position="329"/>
        <end position="363"/>
    </location>
</feature>